<evidence type="ECO:0000256" key="7">
    <source>
        <dbReference type="ARBA" id="ARBA00022967"/>
    </source>
</evidence>
<evidence type="ECO:0000256" key="3">
    <source>
        <dbReference type="ARBA" id="ARBA00022475"/>
    </source>
</evidence>
<keyword evidence="8" id="KW-0472">Membrane</keyword>
<dbReference type="AlphaFoldDB" id="A0A381Z1L8"/>
<comment type="subcellular location">
    <subcellularLocation>
        <location evidence="1">Cell membrane</location>
        <topology evidence="1">Peripheral membrane protein</topology>
    </subcellularLocation>
</comment>
<dbReference type="GO" id="GO:0016887">
    <property type="term" value="F:ATP hydrolysis activity"/>
    <property type="evidence" value="ECO:0007669"/>
    <property type="project" value="InterPro"/>
</dbReference>
<dbReference type="Gene3D" id="3.40.50.300">
    <property type="entry name" value="P-loop containing nucleotide triphosphate hydrolases"/>
    <property type="match status" value="2"/>
</dbReference>
<dbReference type="Pfam" id="PF00005">
    <property type="entry name" value="ABC_tran"/>
    <property type="match status" value="2"/>
</dbReference>
<dbReference type="InterPro" id="IPR050107">
    <property type="entry name" value="ABC_carbohydrate_import_ATPase"/>
</dbReference>
<dbReference type="CDD" id="cd03215">
    <property type="entry name" value="ABC_Carb_Monos_II"/>
    <property type="match status" value="1"/>
</dbReference>
<evidence type="ECO:0000256" key="2">
    <source>
        <dbReference type="ARBA" id="ARBA00022448"/>
    </source>
</evidence>
<proteinExistence type="predicted"/>
<dbReference type="PROSITE" id="PS50893">
    <property type="entry name" value="ABC_TRANSPORTER_2"/>
    <property type="match status" value="2"/>
</dbReference>
<keyword evidence="6" id="KW-0067">ATP-binding</keyword>
<dbReference type="InterPro" id="IPR027417">
    <property type="entry name" value="P-loop_NTPase"/>
</dbReference>
<feature type="domain" description="ABC transporter" evidence="9">
    <location>
        <begin position="253"/>
        <end position="500"/>
    </location>
</feature>
<dbReference type="FunFam" id="3.40.50.300:FF:000127">
    <property type="entry name" value="Ribose import ATP-binding protein RbsA"/>
    <property type="match status" value="1"/>
</dbReference>
<name>A0A381Z1L8_9ZZZZ</name>
<protein>
    <recommendedName>
        <fullName evidence="9">ABC transporter domain-containing protein</fullName>
    </recommendedName>
</protein>
<reference evidence="10" key="1">
    <citation type="submission" date="2018-05" db="EMBL/GenBank/DDBJ databases">
        <authorList>
            <person name="Lanie J.A."/>
            <person name="Ng W.-L."/>
            <person name="Kazmierczak K.M."/>
            <person name="Andrzejewski T.M."/>
            <person name="Davidsen T.M."/>
            <person name="Wayne K.J."/>
            <person name="Tettelin H."/>
            <person name="Glass J.I."/>
            <person name="Rusch D."/>
            <person name="Podicherti R."/>
            <person name="Tsui H.-C.T."/>
            <person name="Winkler M.E."/>
        </authorList>
    </citation>
    <scope>NUCLEOTIDE SEQUENCE</scope>
</reference>
<dbReference type="GO" id="GO:0005524">
    <property type="term" value="F:ATP binding"/>
    <property type="evidence" value="ECO:0007669"/>
    <property type="project" value="UniProtKB-KW"/>
</dbReference>
<dbReference type="EMBL" id="UINC01019628">
    <property type="protein sequence ID" value="SVA83206.1"/>
    <property type="molecule type" value="Genomic_DNA"/>
</dbReference>
<evidence type="ECO:0000256" key="5">
    <source>
        <dbReference type="ARBA" id="ARBA00022741"/>
    </source>
</evidence>
<evidence type="ECO:0000256" key="1">
    <source>
        <dbReference type="ARBA" id="ARBA00004202"/>
    </source>
</evidence>
<dbReference type="InterPro" id="IPR003439">
    <property type="entry name" value="ABC_transporter-like_ATP-bd"/>
</dbReference>
<evidence type="ECO:0000256" key="4">
    <source>
        <dbReference type="ARBA" id="ARBA00022737"/>
    </source>
</evidence>
<keyword evidence="7" id="KW-1278">Translocase</keyword>
<keyword evidence="4" id="KW-0677">Repeat</keyword>
<dbReference type="SMART" id="SM00382">
    <property type="entry name" value="AAA"/>
    <property type="match status" value="2"/>
</dbReference>
<evidence type="ECO:0000259" key="9">
    <source>
        <dbReference type="PROSITE" id="PS50893"/>
    </source>
</evidence>
<keyword evidence="3" id="KW-1003">Cell membrane</keyword>
<feature type="domain" description="ABC transporter" evidence="9">
    <location>
        <begin position="10"/>
        <end position="246"/>
    </location>
</feature>
<dbReference type="PANTHER" id="PTHR43790">
    <property type="entry name" value="CARBOHYDRATE TRANSPORT ATP-BINDING PROTEIN MG119-RELATED"/>
    <property type="match status" value="1"/>
</dbReference>
<dbReference type="GO" id="GO:0005886">
    <property type="term" value="C:plasma membrane"/>
    <property type="evidence" value="ECO:0007669"/>
    <property type="project" value="UniProtKB-SubCell"/>
</dbReference>
<sequence>MRESQNPYILEMRNIFKSFGGVNALRDVSFQCRPGTVHALVGENGAGKSTLIKILAGALLPDSGEIIFKGQKHQSFSTRKALNSGISVIYQELALVSQMTVAENIFLGREPRKYFGIVDKKRLKIEAKKLLKQLGFEVDMDMEVGEMTVAYQQMVEIAKALSKNADLIIMDEPSAILAGHELDQLFLIIESLKKRGVTIIYISHRLEEVFRIANEVTILKDGQLVGTKLIKDLSRGELVKMMVGRTLEEVFPVSFNQLGNPVLQVEEISTKTILNQVSFNLREGEILGVAGMVGSGRTELARAIFGADPLTSGTIKIKGQDVVFKNPADAIRSKISLVPEDRKYHGLFTKLSILNNITLPILSKISRWGFTDKKKENEIVERERQIHSIDMTSGNQEVQYLSGGNQQKVVLSKSLQTIPEVIIMDEPTRGVDVGAKFEIYQLIRQLNKDGIAILMISSELPEILGLSDRILVMREGKIVAELTPNETNEEMIIEFATTNTQQSVP</sequence>
<dbReference type="PANTHER" id="PTHR43790:SF9">
    <property type="entry name" value="GALACTOFURANOSE TRANSPORTER ATP-BINDING PROTEIN YTFR"/>
    <property type="match status" value="1"/>
</dbReference>
<dbReference type="InterPro" id="IPR003593">
    <property type="entry name" value="AAA+_ATPase"/>
</dbReference>
<evidence type="ECO:0000313" key="10">
    <source>
        <dbReference type="EMBL" id="SVA83206.1"/>
    </source>
</evidence>
<dbReference type="PROSITE" id="PS00211">
    <property type="entry name" value="ABC_TRANSPORTER_1"/>
    <property type="match status" value="1"/>
</dbReference>
<evidence type="ECO:0000256" key="8">
    <source>
        <dbReference type="ARBA" id="ARBA00023136"/>
    </source>
</evidence>
<keyword evidence="2" id="KW-0813">Transport</keyword>
<dbReference type="InterPro" id="IPR017871">
    <property type="entry name" value="ABC_transporter-like_CS"/>
</dbReference>
<organism evidence="10">
    <name type="scientific">marine metagenome</name>
    <dbReference type="NCBI Taxonomy" id="408172"/>
    <lineage>
        <taxon>unclassified sequences</taxon>
        <taxon>metagenomes</taxon>
        <taxon>ecological metagenomes</taxon>
    </lineage>
</organism>
<gene>
    <name evidence="10" type="ORF">METZ01_LOCUS136060</name>
</gene>
<dbReference type="SUPFAM" id="SSF52540">
    <property type="entry name" value="P-loop containing nucleoside triphosphate hydrolases"/>
    <property type="match status" value="2"/>
</dbReference>
<keyword evidence="5" id="KW-0547">Nucleotide-binding</keyword>
<evidence type="ECO:0000256" key="6">
    <source>
        <dbReference type="ARBA" id="ARBA00022840"/>
    </source>
</evidence>
<accession>A0A381Z1L8</accession>
<dbReference type="CDD" id="cd03216">
    <property type="entry name" value="ABC_Carb_Monos_I"/>
    <property type="match status" value="1"/>
</dbReference>